<dbReference type="InterPro" id="IPR010559">
    <property type="entry name" value="Sig_transdc_His_kin_internal"/>
</dbReference>
<dbReference type="RefSeq" id="WP_092792620.1">
    <property type="nucleotide sequence ID" value="NZ_FOPC01000010.1"/>
</dbReference>
<keyword evidence="4" id="KW-1185">Reference proteome</keyword>
<dbReference type="EMBL" id="FOPC01000010">
    <property type="protein sequence ID" value="SFG90489.1"/>
    <property type="molecule type" value="Genomic_DNA"/>
</dbReference>
<dbReference type="InterPro" id="IPR013783">
    <property type="entry name" value="Ig-like_fold"/>
</dbReference>
<name>A0A1I2VPW8_9BACT</name>
<protein>
    <submittedName>
        <fullName evidence="3">Two component regulator propeller</fullName>
    </submittedName>
</protein>
<dbReference type="InterPro" id="IPR015943">
    <property type="entry name" value="WD40/YVTN_repeat-like_dom_sf"/>
</dbReference>
<dbReference type="Gene3D" id="2.130.10.10">
    <property type="entry name" value="YVTN repeat-like/Quinoprotein amine dehydrogenase"/>
    <property type="match status" value="3"/>
</dbReference>
<dbReference type="STRING" id="435880.SAMN04487988_11036"/>
<dbReference type="Pfam" id="PF07494">
    <property type="entry name" value="Reg_prop"/>
    <property type="match status" value="2"/>
</dbReference>
<dbReference type="InterPro" id="IPR036890">
    <property type="entry name" value="HATPase_C_sf"/>
</dbReference>
<dbReference type="PANTHER" id="PTHR34220">
    <property type="entry name" value="SENSOR HISTIDINE KINASE YPDA"/>
    <property type="match status" value="1"/>
</dbReference>
<dbReference type="OrthoDB" id="6190788at2"/>
<accession>A0A1I2VPW8</accession>
<feature type="transmembrane region" description="Helical" evidence="1">
    <location>
        <begin position="759"/>
        <end position="781"/>
    </location>
</feature>
<evidence type="ECO:0000313" key="4">
    <source>
        <dbReference type="Proteomes" id="UP000199642"/>
    </source>
</evidence>
<dbReference type="InterPro" id="IPR011110">
    <property type="entry name" value="Reg_prop"/>
</dbReference>
<keyword evidence="1" id="KW-0472">Membrane</keyword>
<dbReference type="Gene3D" id="3.30.565.10">
    <property type="entry name" value="Histidine kinase-like ATPase, C-terminal domain"/>
    <property type="match status" value="1"/>
</dbReference>
<sequence>MLSNLIRLTLILLFFGFGKVLGQQLPSENYTTADGLPNNAIRALHLDSRGILWIGTENGISKLENGSFENFFERDGLAFNSCWAIAEDKNHHLWFGSYGGGVTFFDGKNFQKIQMKDGLADDRIRRFYPYENYMLVGTEDGVSMIDIESFEITTLPESTNNTDLNYTTGFWKAEGRLFYSTYRSGSYEIIWNETDSQIQKINDWLPIYGVFQEGEKLLLADKGSLKTITQKDFESGKSPTHSQSSSIFWQKTEGLNGESYLLAAGLFTKDGGIFQWKEGKLISLNERFNIDSKFIQAAALDAEKGLLYLGSQDKGIYQVRVDENLIYERFGDKEVKDISGRKGLLGLLHSQGLEIRDSANSEVFQVDRTAFKTVQDNYYRQNPEKIPDQMDGFFELDPTILAEDLEFYELHFRDSFFWINNNLGVFKLSEKGEILTYLPIHCFSMGFTPDGKLMETNPYAGVRIYDDPDQFSFTYFHPDEENTPLQIAKVVSDEKNTYLASVFHGFYQWDGERFISYLKEGIWEEQKFKSLHRLASGHLLVGTEFGDLFEITPYPNFKIINHWENEALQGTSILRIESYEKAIIVVTERGIHVLEGDKNSFFDQEQGFYQKLFLSAKRLGDQLYLGTSRGFYQVNLPEFVQNRSQEIQLGITEIKVNHDKLSSKEYDWFVFQPKNLALESDQNTLFIRFKPTGNLNTEKLRFRYRLKSTADWTEFFNDPVIELPYLPWGNYELEVEVWNYQLGNMSRIPLINFKIERPIYLKIWFILILILICTGLFFGVYKIRKKQFEAKTKLNQRLAEIKLEALRSQMNPHFTFNAINSIQYFILKNDTDQALTYLGKFSSLIRCTLDQSSQTEITLTEEIDYLSRYIEVENIRMDERVDWEIINMAKGESEEIKLSPMLIQPLVENVFVHAFTPEHPKPKLTVRFELTAPNQLLCTVEDNGVGFSNQLNSQHESKGTLLIREKLMLLPGYSEESLVIQTGEWGTKVSIRIYVYQ</sequence>
<keyword evidence="1" id="KW-0812">Transmembrane</keyword>
<dbReference type="InterPro" id="IPR011047">
    <property type="entry name" value="Quinoprotein_ADH-like_sf"/>
</dbReference>
<evidence type="ECO:0000256" key="1">
    <source>
        <dbReference type="SAM" id="Phobius"/>
    </source>
</evidence>
<dbReference type="GO" id="GO:0000155">
    <property type="term" value="F:phosphorelay sensor kinase activity"/>
    <property type="evidence" value="ECO:0007669"/>
    <property type="project" value="InterPro"/>
</dbReference>
<reference evidence="4" key="1">
    <citation type="submission" date="2016-10" db="EMBL/GenBank/DDBJ databases">
        <authorList>
            <person name="Varghese N."/>
            <person name="Submissions S."/>
        </authorList>
    </citation>
    <scope>NUCLEOTIDE SEQUENCE [LARGE SCALE GENOMIC DNA]</scope>
    <source>
        <strain evidence="4">DSM 19315</strain>
    </source>
</reference>
<dbReference type="SUPFAM" id="SSF50998">
    <property type="entry name" value="Quinoprotein alcohol dehydrogenase-like"/>
    <property type="match status" value="1"/>
</dbReference>
<dbReference type="InterPro" id="IPR050640">
    <property type="entry name" value="Bact_2-comp_sensor_kinase"/>
</dbReference>
<dbReference type="AlphaFoldDB" id="A0A1I2VPW8"/>
<keyword evidence="1" id="KW-1133">Transmembrane helix</keyword>
<gene>
    <name evidence="3" type="ORF">SAMN04487988_11036</name>
</gene>
<dbReference type="Gene3D" id="2.60.40.10">
    <property type="entry name" value="Immunoglobulins"/>
    <property type="match status" value="1"/>
</dbReference>
<dbReference type="Proteomes" id="UP000199642">
    <property type="component" value="Unassembled WGS sequence"/>
</dbReference>
<proteinExistence type="predicted"/>
<feature type="domain" description="Signal transduction histidine kinase internal region" evidence="2">
    <location>
        <begin position="802"/>
        <end position="880"/>
    </location>
</feature>
<dbReference type="SUPFAM" id="SSF55874">
    <property type="entry name" value="ATPase domain of HSP90 chaperone/DNA topoisomerase II/histidine kinase"/>
    <property type="match status" value="1"/>
</dbReference>
<evidence type="ECO:0000313" key="3">
    <source>
        <dbReference type="EMBL" id="SFG90489.1"/>
    </source>
</evidence>
<organism evidence="3 4">
    <name type="scientific">Algoriphagus hitonicola</name>
    <dbReference type="NCBI Taxonomy" id="435880"/>
    <lineage>
        <taxon>Bacteria</taxon>
        <taxon>Pseudomonadati</taxon>
        <taxon>Bacteroidota</taxon>
        <taxon>Cytophagia</taxon>
        <taxon>Cytophagales</taxon>
        <taxon>Cyclobacteriaceae</taxon>
        <taxon>Algoriphagus</taxon>
    </lineage>
</organism>
<dbReference type="Pfam" id="PF06580">
    <property type="entry name" value="His_kinase"/>
    <property type="match status" value="1"/>
</dbReference>
<dbReference type="GO" id="GO:0016020">
    <property type="term" value="C:membrane"/>
    <property type="evidence" value="ECO:0007669"/>
    <property type="project" value="InterPro"/>
</dbReference>
<evidence type="ECO:0000259" key="2">
    <source>
        <dbReference type="Pfam" id="PF06580"/>
    </source>
</evidence>
<dbReference type="PANTHER" id="PTHR34220:SF7">
    <property type="entry name" value="SENSOR HISTIDINE KINASE YPDA"/>
    <property type="match status" value="1"/>
</dbReference>